<accession>A0AAV4TKY7</accession>
<dbReference type="AlphaFoldDB" id="A0AAV4TKY7"/>
<protein>
    <submittedName>
        <fullName evidence="1">Uncharacterized protein</fullName>
    </submittedName>
</protein>
<comment type="caution">
    <text evidence="1">The sequence shown here is derived from an EMBL/GenBank/DDBJ whole genome shotgun (WGS) entry which is preliminary data.</text>
</comment>
<organism evidence="1 2">
    <name type="scientific">Caerostris extrusa</name>
    <name type="common">Bark spider</name>
    <name type="synonym">Caerostris bankana</name>
    <dbReference type="NCBI Taxonomy" id="172846"/>
    <lineage>
        <taxon>Eukaryota</taxon>
        <taxon>Metazoa</taxon>
        <taxon>Ecdysozoa</taxon>
        <taxon>Arthropoda</taxon>
        <taxon>Chelicerata</taxon>
        <taxon>Arachnida</taxon>
        <taxon>Araneae</taxon>
        <taxon>Araneomorphae</taxon>
        <taxon>Entelegynae</taxon>
        <taxon>Araneoidea</taxon>
        <taxon>Araneidae</taxon>
        <taxon>Caerostris</taxon>
    </lineage>
</organism>
<evidence type="ECO:0000313" key="1">
    <source>
        <dbReference type="EMBL" id="GIY44628.1"/>
    </source>
</evidence>
<proteinExistence type="predicted"/>
<reference evidence="1 2" key="1">
    <citation type="submission" date="2021-06" db="EMBL/GenBank/DDBJ databases">
        <title>Caerostris extrusa draft genome.</title>
        <authorList>
            <person name="Kono N."/>
            <person name="Arakawa K."/>
        </authorList>
    </citation>
    <scope>NUCLEOTIDE SEQUENCE [LARGE SCALE GENOMIC DNA]</scope>
</reference>
<name>A0AAV4TKY7_CAEEX</name>
<dbReference type="Proteomes" id="UP001054945">
    <property type="component" value="Unassembled WGS sequence"/>
</dbReference>
<sequence>MITYFYEEKRLQELGCASIISSHLTLNFSTKLKMREISSVGICNKTAPNQDSEKYLFFSGRLYQKEAYLGNPAAYIAYSISSPLSP</sequence>
<keyword evidence="2" id="KW-1185">Reference proteome</keyword>
<gene>
    <name evidence="1" type="ORF">CEXT_331731</name>
</gene>
<dbReference type="EMBL" id="BPLR01011171">
    <property type="protein sequence ID" value="GIY44628.1"/>
    <property type="molecule type" value="Genomic_DNA"/>
</dbReference>
<evidence type="ECO:0000313" key="2">
    <source>
        <dbReference type="Proteomes" id="UP001054945"/>
    </source>
</evidence>